<evidence type="ECO:0000256" key="1">
    <source>
        <dbReference type="SAM" id="MobiDB-lite"/>
    </source>
</evidence>
<evidence type="ECO:0000256" key="2">
    <source>
        <dbReference type="SAM" id="Phobius"/>
    </source>
</evidence>
<evidence type="ECO:0000313" key="4">
    <source>
        <dbReference type="EMBL" id="KAJ7625525.1"/>
    </source>
</evidence>
<evidence type="ECO:0000256" key="3">
    <source>
        <dbReference type="SAM" id="SignalP"/>
    </source>
</evidence>
<reference evidence="4" key="1">
    <citation type="submission" date="2023-03" db="EMBL/GenBank/DDBJ databases">
        <title>Massive genome expansion in bonnet fungi (Mycena s.s.) driven by repeated elements and novel gene families across ecological guilds.</title>
        <authorList>
            <consortium name="Lawrence Berkeley National Laboratory"/>
            <person name="Harder C.B."/>
            <person name="Miyauchi S."/>
            <person name="Viragh M."/>
            <person name="Kuo A."/>
            <person name="Thoen E."/>
            <person name="Andreopoulos B."/>
            <person name="Lu D."/>
            <person name="Skrede I."/>
            <person name="Drula E."/>
            <person name="Henrissat B."/>
            <person name="Morin E."/>
            <person name="Kohler A."/>
            <person name="Barry K."/>
            <person name="LaButti K."/>
            <person name="Morin E."/>
            <person name="Salamov A."/>
            <person name="Lipzen A."/>
            <person name="Mereny Z."/>
            <person name="Hegedus B."/>
            <person name="Baldrian P."/>
            <person name="Stursova M."/>
            <person name="Weitz H."/>
            <person name="Taylor A."/>
            <person name="Grigoriev I.V."/>
            <person name="Nagy L.G."/>
            <person name="Martin F."/>
            <person name="Kauserud H."/>
        </authorList>
    </citation>
    <scope>NUCLEOTIDE SEQUENCE</scope>
    <source>
        <strain evidence="4">9284</strain>
    </source>
</reference>
<sequence>MALRPACQAMALHLFRPRLFLFALLWPCCVAVVTNRTIDDTYGDLVTGAMPFYAPASAWNPSNCTGCFVQPDPSQLLNGTRHDSTARGATSSVTLQFSGTAIYFFCVVPNTIPNTNPPTITRYDLKFTLDNAVVGTYVHDPDNSLVFLYKVPVLSVQNLTNTSHLLLAETASDNSLFVFDFAIYTFDDGLEASDTSSIGGPSQSPSSAASASASHSTRSHTPIAAIVAGSVAGAIAMGAVFIIVLWIQKRSSLKDESAIPYTASAPEISALQDHPHPPSATTWTTLQSSDTGLPPYAATESHLVNAETVRVPRKR</sequence>
<proteinExistence type="predicted"/>
<feature type="compositionally biased region" description="Polar residues" evidence="1">
    <location>
        <begin position="279"/>
        <end position="291"/>
    </location>
</feature>
<dbReference type="Proteomes" id="UP001221142">
    <property type="component" value="Unassembled WGS sequence"/>
</dbReference>
<evidence type="ECO:0000313" key="5">
    <source>
        <dbReference type="Proteomes" id="UP001221142"/>
    </source>
</evidence>
<feature type="signal peptide" evidence="3">
    <location>
        <begin position="1"/>
        <end position="31"/>
    </location>
</feature>
<organism evidence="4 5">
    <name type="scientific">Roridomyces roridus</name>
    <dbReference type="NCBI Taxonomy" id="1738132"/>
    <lineage>
        <taxon>Eukaryota</taxon>
        <taxon>Fungi</taxon>
        <taxon>Dikarya</taxon>
        <taxon>Basidiomycota</taxon>
        <taxon>Agaricomycotina</taxon>
        <taxon>Agaricomycetes</taxon>
        <taxon>Agaricomycetidae</taxon>
        <taxon>Agaricales</taxon>
        <taxon>Marasmiineae</taxon>
        <taxon>Mycenaceae</taxon>
        <taxon>Roridomyces</taxon>
    </lineage>
</organism>
<comment type="caution">
    <text evidence="4">The sequence shown here is derived from an EMBL/GenBank/DDBJ whole genome shotgun (WGS) entry which is preliminary data.</text>
</comment>
<feature type="chain" id="PRO_5042187526" description="Mid2 domain-containing protein" evidence="3">
    <location>
        <begin position="32"/>
        <end position="315"/>
    </location>
</feature>
<keyword evidence="2" id="KW-0812">Transmembrane</keyword>
<protein>
    <recommendedName>
        <fullName evidence="6">Mid2 domain-containing protein</fullName>
    </recommendedName>
</protein>
<gene>
    <name evidence="4" type="ORF">FB45DRAFT_67865</name>
</gene>
<feature type="transmembrane region" description="Helical" evidence="2">
    <location>
        <begin position="223"/>
        <end position="247"/>
    </location>
</feature>
<keyword evidence="2" id="KW-0472">Membrane</keyword>
<evidence type="ECO:0008006" key="6">
    <source>
        <dbReference type="Google" id="ProtNLM"/>
    </source>
</evidence>
<dbReference type="EMBL" id="JARKIF010000012">
    <property type="protein sequence ID" value="KAJ7625525.1"/>
    <property type="molecule type" value="Genomic_DNA"/>
</dbReference>
<name>A0AAD7BMJ2_9AGAR</name>
<dbReference type="AlphaFoldDB" id="A0AAD7BMJ2"/>
<keyword evidence="3" id="KW-0732">Signal</keyword>
<keyword evidence="2" id="KW-1133">Transmembrane helix</keyword>
<keyword evidence="5" id="KW-1185">Reference proteome</keyword>
<feature type="region of interest" description="Disordered" evidence="1">
    <location>
        <begin position="195"/>
        <end position="214"/>
    </location>
</feature>
<feature type="region of interest" description="Disordered" evidence="1">
    <location>
        <begin position="269"/>
        <end position="299"/>
    </location>
</feature>
<accession>A0AAD7BMJ2</accession>